<keyword evidence="3" id="KW-1185">Reference proteome</keyword>
<dbReference type="OrthoDB" id="1117451at2"/>
<name>E4T0M8_PALPW</name>
<dbReference type="Gene3D" id="2.160.20.10">
    <property type="entry name" value="Single-stranded right-handed beta-helix, Pectin lyase-like"/>
    <property type="match status" value="2"/>
</dbReference>
<dbReference type="eggNOG" id="COG5492">
    <property type="taxonomic scope" value="Bacteria"/>
</dbReference>
<accession>E4T0M8</accession>
<reference key="1">
    <citation type="submission" date="2010-11" db="EMBL/GenBank/DDBJ databases">
        <title>The complete genome of Paludibacter propionicigenes DSM 17365.</title>
        <authorList>
            <consortium name="US DOE Joint Genome Institute (JGI-PGF)"/>
            <person name="Lucas S."/>
            <person name="Copeland A."/>
            <person name="Lapidus A."/>
            <person name="Bruce D."/>
            <person name="Goodwin L."/>
            <person name="Pitluck S."/>
            <person name="Kyrpides N."/>
            <person name="Mavromatis K."/>
            <person name="Ivanova N."/>
            <person name="Munk A.C."/>
            <person name="Brettin T."/>
            <person name="Detter J.C."/>
            <person name="Han C."/>
            <person name="Tapia R."/>
            <person name="Land M."/>
            <person name="Hauser L."/>
            <person name="Markowitz V."/>
            <person name="Cheng J.-F."/>
            <person name="Hugenholtz P."/>
            <person name="Woyke T."/>
            <person name="Wu D."/>
            <person name="Gronow S."/>
            <person name="Wellnitz S."/>
            <person name="Brambilla E."/>
            <person name="Klenk H.-P."/>
            <person name="Eisen J.A."/>
        </authorList>
    </citation>
    <scope>NUCLEOTIDE SEQUENCE</scope>
    <source>
        <strain>WB4</strain>
    </source>
</reference>
<dbReference type="Proteomes" id="UP000008718">
    <property type="component" value="Chromosome"/>
</dbReference>
<organism evidence="2 3">
    <name type="scientific">Paludibacter propionicigenes (strain DSM 17365 / JCM 13257 / WB4)</name>
    <dbReference type="NCBI Taxonomy" id="694427"/>
    <lineage>
        <taxon>Bacteria</taxon>
        <taxon>Pseudomonadati</taxon>
        <taxon>Bacteroidota</taxon>
        <taxon>Bacteroidia</taxon>
        <taxon>Bacteroidales</taxon>
        <taxon>Paludibacteraceae</taxon>
        <taxon>Paludibacter</taxon>
    </lineage>
</organism>
<gene>
    <name evidence="2" type="ordered locus">Palpr_2963</name>
</gene>
<evidence type="ECO:0008006" key="4">
    <source>
        <dbReference type="Google" id="ProtNLM"/>
    </source>
</evidence>
<dbReference type="STRING" id="694427.Palpr_2963"/>
<evidence type="ECO:0000313" key="2">
    <source>
        <dbReference type="EMBL" id="ADQ81092.1"/>
    </source>
</evidence>
<feature type="signal peptide" evidence="1">
    <location>
        <begin position="1"/>
        <end position="25"/>
    </location>
</feature>
<keyword evidence="1" id="KW-0732">Signal</keyword>
<proteinExistence type="predicted"/>
<feature type="chain" id="PRO_5003186735" description="Secretion system C-terminal sorting domain-containing protein" evidence="1">
    <location>
        <begin position="26"/>
        <end position="5983"/>
    </location>
</feature>
<evidence type="ECO:0000313" key="3">
    <source>
        <dbReference type="Proteomes" id="UP000008718"/>
    </source>
</evidence>
<reference evidence="2 3" key="2">
    <citation type="journal article" date="2011" name="Stand. Genomic Sci.">
        <title>Complete genome sequence of Paludibacter propionicigenes type strain (WB4).</title>
        <authorList>
            <person name="Gronow S."/>
            <person name="Munk C."/>
            <person name="Lapidus A."/>
            <person name="Nolan M."/>
            <person name="Lucas S."/>
            <person name="Hammon N."/>
            <person name="Deshpande S."/>
            <person name="Cheng J.F."/>
            <person name="Tapia R."/>
            <person name="Han C."/>
            <person name="Goodwin L."/>
            <person name="Pitluck S."/>
            <person name="Liolios K."/>
            <person name="Ivanova N."/>
            <person name="Mavromatis K."/>
            <person name="Mikhailova N."/>
            <person name="Pati A."/>
            <person name="Chen A."/>
            <person name="Palaniappan K."/>
            <person name="Land M."/>
            <person name="Hauser L."/>
            <person name="Chang Y.J."/>
            <person name="Jeffries C.D."/>
            <person name="Brambilla E."/>
            <person name="Rohde M."/>
            <person name="Goker M."/>
            <person name="Detter J.C."/>
            <person name="Woyke T."/>
            <person name="Bristow J."/>
            <person name="Eisen J.A."/>
            <person name="Markowitz V."/>
            <person name="Hugenholtz P."/>
            <person name="Kyrpides N.C."/>
            <person name="Klenk H.P."/>
        </authorList>
    </citation>
    <scope>NUCLEOTIDE SEQUENCE [LARGE SCALE GENOMIC DNA]</scope>
    <source>
        <strain evidence="3">DSM 17365 / JCM 13257 / WB4</strain>
    </source>
</reference>
<dbReference type="EMBL" id="CP002345">
    <property type="protein sequence ID" value="ADQ81092.1"/>
    <property type="molecule type" value="Genomic_DNA"/>
</dbReference>
<evidence type="ECO:0000256" key="1">
    <source>
        <dbReference type="SAM" id="SignalP"/>
    </source>
</evidence>
<sequence length="5983" mass="612176">MKTFYPIKLALIAISCFLLSTTLQAAGGVSVTATSGTTTGTYGTLKGAFDAINAGTHKGSISIALSASTTETASAALNASGSGSASYTDVKIYPTATGLSINGSLDGAPLIDLNKAANVTIDGSINGSGTDVDLAIANSSIASTAGTSTIRFVNGATNNVVKYCAIKGSTTSTESGIVFFDITISGITNSNNTIDHNNITNQGGNRPFNVLYSNGSLNLMNVSNTISNNNIYNFFHQGAKSSGINLSTYNDAWIINANSFYETTSLAPGGAYAYYAINISSTGAGFVLTNNYIGGTAPLCGGSAFTKTSSNSNDFYGIYVSATNSGTLNSIQGNKIANINWSNNSSGNWFGISTISGVFGIGTVSGNIIGSTTTTGSIVLTNAVTSAYGFCGIYNYSTGSVVIQNNAISGITTNSSVATNGTNFYGICNKGAGSLTINGNSIGGNTAGSINALSASTSAAQTMVGIYSDGTGAFNAANNTVANLINGTTNATAYYGYVMGVLTTNGANTISGNVIHDLTISNLNPGSGYQQSVVGIAQASGMSYAQNVSGNTIYNLSNTYASFVGNVLGIYFSGPSSVPSSINRNFIHHLSVTGTNSTGASIYGIQINGGSATYANNIISLGGNTATTLYGIYEPGSSGVNNLFYNTVNISGSLSSGVTNKSYALYSAASTNTRDFRNNILINTRSTTGGSNLHYTAWFNYTVSTNLTLNNNDYYAAGTGGVLGYYNNANVTSLPLITAYDTNSKNVDPAFTNAGSGTASDYYASNATIAAIPMSITTDYMNSSRSTTAPKMGALESSTASATSVDAYVGATLKGSYKDLGDAFSAINNGSVTGDIVLKITGNQVLYTSATLNASGSGSASYSSINIYPTVTGLNISGNLTAPLIDFNGADNVVLDGRVNGTGSAADLTIVNTSTSNAIAGVTSTIRFINGATGNTVKYCTIKGSGADNTSGVVFFSTTTSGVANNNNTIDHNNITNAEGNRPINALYSNGTTGYLNSGNSVTNNNVYDFFNRTASNSYGVNLGTYNTAWTINGNSFYETGTFAPGSSGTYYGININVTSGSGFTVNGNYIGGNAATCGGSAWIKSNANSNVFYGIYSSTSSTGTPNNIQGNTIANINWSNNGSASWYGIYTNQGVYNIGTATGNIIGSASGTGSIVFTNATSGGNFQGIYNSSNNAVIIQNNVIAGITAANSGSTNATNFYGIYAGASSGLQTVNNNTIGGNTVGTINASSLSTSNAQTVVGIYSPSIGTFTAAGNTIANLINATTNATTTTYGYTMGILTTNGVNTISNNVIHDLTIANANTNNTNQQSMVGIAQYSTTSGVQTITGNNIYNLSNTYSAFAGYIMGVYSSGGTSATNQVSNNFIHDLSVTGASMYGIQISSGLTTYSNNIISLGGNTATTIYGIYETGNSGNNNSLYYNTVYISGSLSAGVTNKSYALYSALSSNTRDFRNNILVNTRSTASGSNLHYAAYFNYATNSNLTLNYNDYYVSGTGGALGYYSGTSVTSIPLISGQDANSKNADPTLTNAGSATALDYLSSNASLVGTPVSTTLDYLNNNRSASSPKIGAFEAATTPATTVDAYINGTLQKSYGDLRTAFNDINNGILTGDIQLRITASQVLGTSAVLNGSGTGGANYTAISIYPTVSGLSISGNFAAPLIDLSGANNVVIDGRVNATGSSVDMTIVNNSTGASGGTSTIRFNNGASNNTLKYCTLSGSSTDPSGGIVVFSSGTSSTNVANSNNTVDHNNITNAGGNRPYYAINSRGHSSYYNLNNTISNNNIYNFLSLTIGNSSGIYLDFYNNGWTISGNSLYETGSFAPSSSISLYGIYAGNNGNVTIIGNYIGGSAPACGGSAWTKTNNNNVFSGIYLSTASSGTASSVQGNTIANINWTNNGNASWYGINANSGIVNFGTVTGNTIGSTSTTGSIVLTNATTDGNFYGIYNNSANGVVVQNNAISGITATNSVATNATHFYGITNAASGGVVTVSGNTIGGNTVGSINAVSGATSNAQKVVGINNSSSGIFTATNNIVANMVNGTTNATTSSYGYVMGILTTGGANTISGNVVHDLTIANASTGNGYQQSAVGIGLNTTGLVAQNVSGNTIYNLSNSYASFTGSVVGLYYGGGTTASTVTGNFIHDLSVTGASSTSANIYGIDIVSGLTTYANNIISLGGNTKTTLYGLYESGASGHNNKLYYNTVYIGGSLSAGTTNKSYALYSAASTNTRDFRNNILMNTRSTTSGSSLHYAAWFNYAASTNLTLDYNDYYANGIGGVLGYYNSTGVTTVPLISGQDANSKNIDPALTNAGSGTVTDYFSTESTLIATPVSVLNDYKNNNRSVTYPKAGAFEATTTPPATTVDAYVSGTLQGSYTDLVSAFNAINNGNISGNIELKITANQILNSSAVLNANGSGNTSYSAVSIYPSVTGLSIAGNLTAPLIDLNGASNVVIDGRVNGSGSAVDLIFVNSSTSSTAGTSTIRFVNGASGNTVKYCTVQGSSTDTNGGAIFFGAGINTASLNNIIDHNNITNAAGNRPVNLIYSNGSSSYYNSSNTISNNNIYNYMHPATGSSVGIMLSSYNATWSISANSFYETTSFAPTSATTYYAINLGANGNGFIINDNFIGGSAPLCGGSAWTKTSSNNNSFYGIYLNVAATGTASSIQGNTMANISWANNGAGSLNGIYNFAGLLNIGTITANTIGSTTSTGSIVLTNATTDGVFNGIYNSSSSSVTIQNNAIAGITVANSVATNATHFYGINNAGAGVSTINGNIIGGNIVGSVNATSASSSNAQKVAGIINSGGGTFIATNNTIANMTNGSTNSSTSTYGYVMGILSTSGISTINSNVVHDLTNASAGTNASNYLHSVVGIVQYSGTTTSQSVSGNTIYNLSNTYASFAGLVTGMYIYSGTTVASNVNGNFIHDLSVTGASSTSASINGIMCSGGFNAFSNNIINLGGNTPTTLSGFYVSNSGSDIYNIYYNTVNIGGNLSAGATNKSYAVYHATSSQKVDLKNNILINTRSTTGGSSLHYAVYFNAVTLANLTMNYNDYYVTGTGGALCRYSGADVTSLPLVAGYDAGSMTVDPALTNAGSGTATDYFSTNTTLAGTPVSVINDYLSNIRSMSYPKMGAFEATTLPPSTTVDAYVSGTLQGSFKDLTAAFTAVNNGALTGSIELKITASQVLSASAVLNASGSGSTSYTDISIYPTGTGLSIVGNLAVPLIDLNGAKNVTIDGRVNATGSAIDLSLINTSTASTAGTSTIRWVNDAQSNIVKFCTIKGSTADATGGILFFSTTSGSTGNSNNTIDNNSVTNYMDAFRPVNAIYSNGTASAVNTGNVVSNNKIYNFLNRGVASYGINLPSNSTAWIIIGNSFYETTTFAPTASVDYKIVNFSNTSGTITVSNNYIGGSDVQCGGTPWTKTNAFNNNYYGMYISAGTGTASDIQGNTIRNFSYANSLNGSWNAIWTAGGDYNIGTTTGNVIGSSTGNGSITLTNSSAGGSFTGISGSGATIKIQNNVLGAITVANSTASAGISSITGIDGNGTTLCTISNNTVGSTDSGTTNSIYASSTSSSNAQSILGISIRGTGGTLTCSGNTVAKLTNASTYSSGSVTGIFVGTGGAGTVSNNTIRDIATSNSAGASIYGLQFQNTTAVSNAISGNKIYNLSNTYSGFSGQIYGLYYNGGTTASTVSNNFINGLSVNATNTAILEGIMISAGSGTYANNIVSIQGDTPGTMYGIYENGGSSTTNNIYFNTVSVGGTVASGSSNSFAFYSQSTSNIRNFRNNIFNNTRTNNGGTGTHYAAYFNYGTSANLTLDYNDYYASGIGGSAFYSTAGLTGTNGNSVMLNPQFINIGGTNASDYLPANGYLLGVTGTSVTTDYVGTTRSATAPAMGAYDYPVTAPPGNVTVTDGINSGEFQNLGGAFAAINSGGYTGAITVQVKGSTTELSTAVLNANGSVTSINIYPTVAGVSITGNLPGAPLINLNGASNVTIDGRVNATGTTKDLSIINTIADNVATTATIQFINGASNNTVKYCTIKGSATNTGTGVLLFSTSTGTTGNNTNTIDHNDISCATDANRPINVIYSVGTSGKINTGNTISNNNIYNFFHRAPAASYSYGINLYNNTSDWNITGNSFYETASFTPTATGQYNVIYINNTSGVNFNVSNNYIGGSAANCGGSPWTKTAGTSGNTFQAITMNVGTTTASSVQGNIITNFDFYNVNGADWFGINVVAGNVNIGTITGNVIGAATGNGSIKLTNSAFNGSLCGIYTTSSGVVNIANNVIGALTAANTVSTLSTNLYGIWRQSGGTTTIANNTVGSTDSGTNNSLTATSISSGSIQKVYGIYNAATGTLSITGNVISKINNAASSLSQTAGICMSSGTATITNNTVRDMTTASGATAIDYTASMVGIAIGGSGSSVTGNTVYNLTNTNTGAGNVFGICTSASSTVSGNYVHDLFIGSNSTIAGITLGTTGSTTCINNVVTLKNDIPNISLWGIWDLAPSGATINVSHNTVYIGGNDAGGSFKYSAAYCSWQTPTCYRKVYNNVLVNARSTPAASDRHLGAMFNYTVNNSYLELDYNNYYVSGSGGTLGFSNVTNRTSLPIVPGFDAHSTATNLTFANTAGTAAVDYAFSEALTGAQGTGVLTDYLQNVRSITTPKLGAFEYSTVQPAPATTVDAYVGGTLQTSYIDLKAAFDAINLGTHTGSITLKVTANQILSSAAVLNASGSSSASYTDLTIYPTTSGLSIVGNLTTPLIDLNGAKNVTIDGRVNAIGADVDMLIYNASTASTAGTSTIRFINDASTNTVKYCTIKGSTADISSGIIFFSTTTGTMGNSNNTIDHNSITNAGGMSRPVNAIFSNGTSGKVNTGGIISNNVIYDFLNRGTASYGINILSYNSGWTITGNSFYETTSFVPTASVAYNVIYVNNASGSNFAISGNYIGGSAANCAGTAWTKTNAFDNTFTGIYVSTATGTASNVQGNTIKNLAWSNSSSASWYAINVYGGDVNVGTVTGNTIGAPTGNGSVSVTDAGSSGVLYGINIQSTGTVSVQNNTIGAITTACSASTAPMNFYGIYKVSGAGTTTISGNVIGSSDEGTTNSINASSTSTGSAQTVVGIYSYGSGAVQISGNTIAKLTNATTSTGTSTYGYTIGIQTNAGTNTVSNNVIRDLKISNANTDATYQPSVAGIVQNATSAVAQTITGNTIYNLTNDFATFAGAVTGLYYNGSTTASTVTGNFIHDLNVTGASSTTASIYGIKINAGATTYANNIISLGGNSKTTLYGIYETGSSGHNNNLYFNTVYIAGSLGSGATNKSYALYSATNTNTRNFRNNIFSNVRSTTGGSNLHYAAYFVPTTVGSLTLNYNDYYVSGTGGKLGYFNSTYPGSLPLITGFDANSLAIDPAFANSGGAAAADYKPSAKLDGVTGTGIATDFIGTTRGTTPTMGAYDILQSVWTGATSTDWSDVTNWTPNVVPTSAVDVVVGSVVNSPTVGDNSICKSLKINTGGVITIPAGKSLTVVGTITNNAGVSGIIVKSSASLPNGTLIFNNAQNAPVQATVEMYSKASWNLTNTTGNKYKWQFFGVPVRTLVASPTLDGALVRRYDESQLTSNWFALNSSSTLDPFTGYEIAQESAKTYTITGDLVNADISKNLVYSTGAVNAGSHLLANPYTAAIDITKLNFGTQTDATVYLYNTGTVNDWANYTGVTDGSNPGQYTAAPKATAGVGGIPAQIPSMQGFVVKALSNDVNATFGIPYSAVVTKNTNQQRVKSSNTSLDKVYTIIDVVGTTGGDRMWLFTDASCSHKFDNGWDGRKMLGSALVPQLYASEADGDYQVNSVNDMNNTELAFQAGTDTNYKLRFTHNNVGTVYDKLYLLDKVTGTTTDITASGTEYFFTAGSGSPSVNRFKIISTTSAVTGLPDVTTDPVVTVFSSKNTIFVQNNTSDKGDLMLYDIAGRFIEKLPFSASAITTMPTSLLPGVYVAKAVVNNKVVVTKNLIIQ</sequence>
<dbReference type="HOGENOM" id="CLU_223043_0_0_10"/>
<dbReference type="KEGG" id="ppn:Palpr_2963"/>
<protein>
    <recommendedName>
        <fullName evidence="4">Secretion system C-terminal sorting domain-containing protein</fullName>
    </recommendedName>
</protein>
<dbReference type="RefSeq" id="WP_013446461.1">
    <property type="nucleotide sequence ID" value="NC_014734.1"/>
</dbReference>
<dbReference type="SMART" id="SM00710">
    <property type="entry name" value="PbH1"/>
    <property type="match status" value="65"/>
</dbReference>
<dbReference type="eggNOG" id="COG3291">
    <property type="taxonomic scope" value="Bacteria"/>
</dbReference>
<dbReference type="InterPro" id="IPR012334">
    <property type="entry name" value="Pectin_lyas_fold"/>
</dbReference>
<dbReference type="InterPro" id="IPR006626">
    <property type="entry name" value="PbH1"/>
</dbReference>